<dbReference type="Gene3D" id="3.40.50.360">
    <property type="match status" value="1"/>
</dbReference>
<dbReference type="SUPFAM" id="SSF56281">
    <property type="entry name" value="Metallo-hydrolase/oxidoreductase"/>
    <property type="match status" value="1"/>
</dbReference>
<protein>
    <recommendedName>
        <fullName evidence="7">Flavodoxin-like domain-containing protein</fullName>
    </recommendedName>
</protein>
<evidence type="ECO:0000256" key="1">
    <source>
        <dbReference type="ARBA" id="ARBA00001962"/>
    </source>
</evidence>
<dbReference type="InterPro" id="IPR002563">
    <property type="entry name" value="Flavin_Rdtase-like_dom"/>
</dbReference>
<evidence type="ECO:0000256" key="2">
    <source>
        <dbReference type="ARBA" id="ARBA00006098"/>
    </source>
</evidence>
<dbReference type="Pfam" id="PF01613">
    <property type="entry name" value="Flavin_Reduct"/>
    <property type="match status" value="1"/>
</dbReference>
<dbReference type="InterPro" id="IPR008254">
    <property type="entry name" value="Flavodoxin/NO_synth"/>
</dbReference>
<dbReference type="SUPFAM" id="SSF50475">
    <property type="entry name" value="FMN-binding split barrel"/>
    <property type="match status" value="1"/>
</dbReference>
<feature type="domain" description="Flavodoxin-like" evidence="7">
    <location>
        <begin position="409"/>
        <end position="547"/>
    </location>
</feature>
<dbReference type="InterPro" id="IPR029039">
    <property type="entry name" value="Flavoprotein-like_sf"/>
</dbReference>
<dbReference type="PROSITE" id="PS50902">
    <property type="entry name" value="FLAVODOXIN_LIKE"/>
    <property type="match status" value="1"/>
</dbReference>
<dbReference type="InterPro" id="IPR001279">
    <property type="entry name" value="Metallo-B-lactamas"/>
</dbReference>
<dbReference type="Pfam" id="PF00258">
    <property type="entry name" value="Flavodoxin_1"/>
    <property type="match status" value="1"/>
</dbReference>
<dbReference type="InterPro" id="IPR001226">
    <property type="entry name" value="Flavodoxin_CS"/>
</dbReference>
<comment type="similarity">
    <text evidence="2">In the C-terminal section; belongs to the flavodoxin reductase family.</text>
</comment>
<dbReference type="Gene3D" id="2.30.110.10">
    <property type="entry name" value="Electron Transport, Fmn-binding Protein, Chain A"/>
    <property type="match status" value="1"/>
</dbReference>
<dbReference type="SUPFAM" id="SSF52218">
    <property type="entry name" value="Flavoproteins"/>
    <property type="match status" value="1"/>
</dbReference>
<dbReference type="InterPro" id="IPR051285">
    <property type="entry name" value="NADH_oxidoreductase_modular"/>
</dbReference>
<organism evidence="8">
    <name type="scientific">Micromonas pusilla</name>
    <name type="common">Picoplanktonic green alga</name>
    <name type="synonym">Chromulina pusilla</name>
    <dbReference type="NCBI Taxonomy" id="38833"/>
    <lineage>
        <taxon>Eukaryota</taxon>
        <taxon>Viridiplantae</taxon>
        <taxon>Chlorophyta</taxon>
        <taxon>Mamiellophyceae</taxon>
        <taxon>Mamiellales</taxon>
        <taxon>Mamiellaceae</taxon>
        <taxon>Micromonas</taxon>
    </lineage>
</organism>
<dbReference type="PROSITE" id="PS00201">
    <property type="entry name" value="FLAVODOXIN"/>
    <property type="match status" value="1"/>
</dbReference>
<dbReference type="PANTHER" id="PTHR32145">
    <property type="entry name" value="DIFLAVIN FLAVOPROTEIN A 2-RELATED"/>
    <property type="match status" value="1"/>
</dbReference>
<dbReference type="PANTHER" id="PTHR32145:SF31">
    <property type="entry name" value="FLAVIN REDUCTASE-LIKE FMN-BINDING PROTEIN"/>
    <property type="match status" value="1"/>
</dbReference>
<accession>A0A7R9TN82</accession>
<name>A0A7R9TN82_MICPS</name>
<gene>
    <name evidence="8" type="ORF">MPUS1402_LOCUS7251</name>
</gene>
<reference evidence="8" key="1">
    <citation type="submission" date="2021-01" db="EMBL/GenBank/DDBJ databases">
        <authorList>
            <person name="Corre E."/>
            <person name="Pelletier E."/>
            <person name="Niang G."/>
            <person name="Scheremetjew M."/>
            <person name="Finn R."/>
            <person name="Kale V."/>
            <person name="Holt S."/>
            <person name="Cochrane G."/>
            <person name="Meng A."/>
            <person name="Brown T."/>
            <person name="Cohen L."/>
        </authorList>
    </citation>
    <scope>NUCLEOTIDE SEQUENCE</scope>
    <source>
        <strain evidence="8">RCC1614</strain>
    </source>
</reference>
<sequence length="733" mass="77341">MSSAVASAFATGVAAPRALAKNKAAGAATTKRRPSRRGRVAARAAVAEPADANAREEDTAKTAVATLAFKEIQKDVIAPGVESVRCVCRDRLKFEVEYGMARGSTDNSYVVTGGDKIALVDLPDKSYADAFSKAVDCGSIDYVVLGHLSPKRVDALAALLDARPASSPAVEVWCSNPAAQVIYAALKPGTPASSDALAAAWKRGGLRARLRTIKSGDGLDLGGNRVLSFTTTPTPRWPDGVVTFDETSGLLFTSKLFSAHVATEEGAPSDAGVGFETYETDWRYFFDCMLAPMAKPTNAALDKIQTYIGRGAAAAAEEEEGIEEKKEEEAPPPPKSVAPKLAKLLNRVADNFGGSGSVRRTAVSKVAPMAAAAICPLHGPVIKSGKNELVREYLQWLETQAKRADQFAVAVIYASAYGNTSAMAQAIARGITKADVAVEMLNCELSTSQEVAEVMARTEGFCLGAPTLGGHMPTPVSNALGTIVKEASREYPAGVFGSFGWSGEAVDLMESRLTDGGFQFAFEPIRCKFKPTQEMLQVCEESGTDLAQAVKKLRKKKAAAEQKDLAAGSTAATAGASDTAAAVGRIVGSLCCVTAKKEETQSAMLASWVSQASFNPPALTVAVAKERAVESFLLKGSAFNLNVLQAGNEKDVIKALLKPFAPGENRFGDMDVEISEANGCAVVTEALSVLECEVTDRMEAGDHWIVLAKVNEGKLLKEEGLTAIHHRKVGTSY</sequence>
<dbReference type="GO" id="GO:0010181">
    <property type="term" value="F:FMN binding"/>
    <property type="evidence" value="ECO:0007669"/>
    <property type="project" value="InterPro"/>
</dbReference>
<evidence type="ECO:0000256" key="6">
    <source>
        <dbReference type="SAM" id="MobiDB-lite"/>
    </source>
</evidence>
<dbReference type="EMBL" id="HBDY01009698">
    <property type="protein sequence ID" value="CAD8240461.1"/>
    <property type="molecule type" value="Transcribed_RNA"/>
</dbReference>
<dbReference type="InterPro" id="IPR036866">
    <property type="entry name" value="RibonucZ/Hydroxyglut_hydro"/>
</dbReference>
<evidence type="ECO:0000256" key="5">
    <source>
        <dbReference type="ARBA" id="ARBA00025633"/>
    </source>
</evidence>
<dbReference type="Gene3D" id="3.60.15.10">
    <property type="entry name" value="Ribonuclease Z/Hydroxyacylglutathione hydrolase-like"/>
    <property type="match status" value="1"/>
</dbReference>
<evidence type="ECO:0000256" key="4">
    <source>
        <dbReference type="ARBA" id="ARBA00022982"/>
    </source>
</evidence>
<dbReference type="InterPro" id="IPR012349">
    <property type="entry name" value="Split_barrel_FMN-bd"/>
</dbReference>
<keyword evidence="3" id="KW-0813">Transport</keyword>
<dbReference type="AlphaFoldDB" id="A0A7R9TN82"/>
<comment type="cofactor">
    <cofactor evidence="1">
        <name>Fe cation</name>
        <dbReference type="ChEBI" id="CHEBI:24875"/>
    </cofactor>
</comment>
<proteinExistence type="inferred from homology"/>
<evidence type="ECO:0000256" key="3">
    <source>
        <dbReference type="ARBA" id="ARBA00022448"/>
    </source>
</evidence>
<dbReference type="GO" id="GO:0009055">
    <property type="term" value="F:electron transfer activity"/>
    <property type="evidence" value="ECO:0007669"/>
    <property type="project" value="InterPro"/>
</dbReference>
<feature type="compositionally biased region" description="Low complexity" evidence="6">
    <location>
        <begin position="20"/>
        <end position="29"/>
    </location>
</feature>
<dbReference type="SMART" id="SM00903">
    <property type="entry name" value="Flavin_Reduct"/>
    <property type="match status" value="1"/>
</dbReference>
<keyword evidence="4" id="KW-0249">Electron transport</keyword>
<dbReference type="SMART" id="SM00849">
    <property type="entry name" value="Lactamase_B"/>
    <property type="match status" value="1"/>
</dbReference>
<evidence type="ECO:0000259" key="7">
    <source>
        <dbReference type="PROSITE" id="PS50902"/>
    </source>
</evidence>
<feature type="compositionally biased region" description="Basic residues" evidence="6">
    <location>
        <begin position="30"/>
        <end position="40"/>
    </location>
</feature>
<evidence type="ECO:0000313" key="8">
    <source>
        <dbReference type="EMBL" id="CAD8240461.1"/>
    </source>
</evidence>
<comment type="function">
    <text evidence="5">Mediates electron transfer from NADH to oxygen, reducing it to water. This modular protein has 3 redox cofactors, in other organisms the same activity requires 2 or 3 proteins.</text>
</comment>
<feature type="region of interest" description="Disordered" evidence="6">
    <location>
        <begin position="20"/>
        <end position="41"/>
    </location>
</feature>